<protein>
    <recommendedName>
        <fullName evidence="5">Serpin domain-containing protein</fullName>
    </recommendedName>
</protein>
<keyword evidence="7" id="KW-1185">Reference proteome</keyword>
<dbReference type="Gene3D" id="3.30.497.10">
    <property type="entry name" value="Antithrombin, subunit I, domain 2"/>
    <property type="match status" value="2"/>
</dbReference>
<keyword evidence="3" id="KW-0722">Serine protease inhibitor</keyword>
<gene>
    <name evidence="6" type="ORF">FF38_09968</name>
</gene>
<accession>A0A0L0C2U0</accession>
<evidence type="ECO:0000256" key="2">
    <source>
        <dbReference type="ARBA" id="ARBA00022690"/>
    </source>
</evidence>
<dbReference type="OMA" id="QFQADRP"/>
<comment type="similarity">
    <text evidence="1 4">Belongs to the serpin family.</text>
</comment>
<dbReference type="EMBL" id="JRES01000975">
    <property type="protein sequence ID" value="KNC26552.1"/>
    <property type="molecule type" value="Genomic_DNA"/>
</dbReference>
<dbReference type="InterPro" id="IPR042185">
    <property type="entry name" value="Serpin_sf_2"/>
</dbReference>
<comment type="caution">
    <text evidence="6">The sequence shown here is derived from an EMBL/GenBank/DDBJ whole genome shotgun (WGS) entry which is preliminary data.</text>
</comment>
<sequence>MFDFNLEFARGGAKFTVELFKKLSAGGVKENIVFSPFSIQTCLALAFAGAEGETADEIANAMRFVSNFPPEVAETFQFVLEKYKDSDLLKIANKVYVQEGKSLKADYATATKEQYHAEAEEINFGECEAAAEAINSWVEDKTNGKITNLVTPGNFNALTRLVLLNALHFKGDWEKKFDESHTQEDDFWIAEEQSVKVNYMNQKAKFGYGYFEELNCQALEMPYKDSDLSMFVLLPNEREGLKDLAEKLQDINLIDLADKMNTEEVVVKFPKFKVDYSVELCNVLKELGITKAFGGEANFSNILESPEDLYVSNVFHKACIEVNEEGCEAAAATSMIMMTRMMMMPLQFQADRPFLYMIWNKKNILFAGAFMGIKKAFGKGEFNNMLEEPVELNITNIMHKAIIEVNEVGTEAAAATKLTIQKRCMPRYKCIRADHPFFYMIWNKKNILFAGVFVKST</sequence>
<dbReference type="InterPro" id="IPR023796">
    <property type="entry name" value="Serpin_dom"/>
</dbReference>
<organism evidence="6 7">
    <name type="scientific">Lucilia cuprina</name>
    <name type="common">Green bottle fly</name>
    <name type="synonym">Australian sheep blowfly</name>
    <dbReference type="NCBI Taxonomy" id="7375"/>
    <lineage>
        <taxon>Eukaryota</taxon>
        <taxon>Metazoa</taxon>
        <taxon>Ecdysozoa</taxon>
        <taxon>Arthropoda</taxon>
        <taxon>Hexapoda</taxon>
        <taxon>Insecta</taxon>
        <taxon>Pterygota</taxon>
        <taxon>Neoptera</taxon>
        <taxon>Endopterygota</taxon>
        <taxon>Diptera</taxon>
        <taxon>Brachycera</taxon>
        <taxon>Muscomorpha</taxon>
        <taxon>Oestroidea</taxon>
        <taxon>Calliphoridae</taxon>
        <taxon>Luciliinae</taxon>
        <taxon>Lucilia</taxon>
    </lineage>
</organism>
<dbReference type="Pfam" id="PF00079">
    <property type="entry name" value="Serpin"/>
    <property type="match status" value="1"/>
</dbReference>
<dbReference type="GO" id="GO:0005615">
    <property type="term" value="C:extracellular space"/>
    <property type="evidence" value="ECO:0007669"/>
    <property type="project" value="InterPro"/>
</dbReference>
<evidence type="ECO:0000256" key="3">
    <source>
        <dbReference type="ARBA" id="ARBA00022900"/>
    </source>
</evidence>
<evidence type="ECO:0000256" key="4">
    <source>
        <dbReference type="RuleBase" id="RU000411"/>
    </source>
</evidence>
<keyword evidence="2" id="KW-0646">Protease inhibitor</keyword>
<dbReference type="SMART" id="SM00093">
    <property type="entry name" value="SERPIN"/>
    <property type="match status" value="1"/>
</dbReference>
<evidence type="ECO:0000259" key="5">
    <source>
        <dbReference type="SMART" id="SM00093"/>
    </source>
</evidence>
<dbReference type="Gene3D" id="2.30.39.10">
    <property type="entry name" value="Alpha-1-antitrypsin, domain 1"/>
    <property type="match status" value="1"/>
</dbReference>
<dbReference type="Proteomes" id="UP000037069">
    <property type="component" value="Unassembled WGS sequence"/>
</dbReference>
<evidence type="ECO:0000313" key="7">
    <source>
        <dbReference type="Proteomes" id="UP000037069"/>
    </source>
</evidence>
<dbReference type="AlphaFoldDB" id="A0A0L0C2U0"/>
<reference evidence="6 7" key="1">
    <citation type="journal article" date="2015" name="Nat. Commun.">
        <title>Lucilia cuprina genome unlocks parasitic fly biology to underpin future interventions.</title>
        <authorList>
            <person name="Anstead C.A."/>
            <person name="Korhonen P.K."/>
            <person name="Young N.D."/>
            <person name="Hall R.S."/>
            <person name="Jex A.R."/>
            <person name="Murali S.C."/>
            <person name="Hughes D.S."/>
            <person name="Lee S.F."/>
            <person name="Perry T."/>
            <person name="Stroehlein A.J."/>
            <person name="Ansell B.R."/>
            <person name="Breugelmans B."/>
            <person name="Hofmann A."/>
            <person name="Qu J."/>
            <person name="Dugan S."/>
            <person name="Lee S.L."/>
            <person name="Chao H."/>
            <person name="Dinh H."/>
            <person name="Han Y."/>
            <person name="Doddapaneni H.V."/>
            <person name="Worley K.C."/>
            <person name="Muzny D.M."/>
            <person name="Ioannidis P."/>
            <person name="Waterhouse R.M."/>
            <person name="Zdobnov E.M."/>
            <person name="James P.J."/>
            <person name="Bagnall N.H."/>
            <person name="Kotze A.C."/>
            <person name="Gibbs R.A."/>
            <person name="Richards S."/>
            <person name="Batterham P."/>
            <person name="Gasser R.B."/>
        </authorList>
    </citation>
    <scope>NUCLEOTIDE SEQUENCE [LARGE SCALE GENOMIC DNA]</scope>
    <source>
        <strain evidence="6 7">LS</strain>
        <tissue evidence="6">Full body</tissue>
    </source>
</reference>
<evidence type="ECO:0000256" key="1">
    <source>
        <dbReference type="ARBA" id="ARBA00009500"/>
    </source>
</evidence>
<dbReference type="PROSITE" id="PS00284">
    <property type="entry name" value="SERPIN"/>
    <property type="match status" value="2"/>
</dbReference>
<dbReference type="InterPro" id="IPR023795">
    <property type="entry name" value="Serpin_CS"/>
</dbReference>
<evidence type="ECO:0000313" key="6">
    <source>
        <dbReference type="EMBL" id="KNC26552.1"/>
    </source>
</evidence>
<feature type="domain" description="Serpin" evidence="5">
    <location>
        <begin position="17"/>
        <end position="373"/>
    </location>
</feature>
<dbReference type="CDD" id="cd19601">
    <property type="entry name" value="serpin42Da-like"/>
    <property type="match status" value="1"/>
</dbReference>
<name>A0A0L0C2U0_LUCCU</name>
<dbReference type="OrthoDB" id="671595at2759"/>
<dbReference type="GO" id="GO:0004867">
    <property type="term" value="F:serine-type endopeptidase inhibitor activity"/>
    <property type="evidence" value="ECO:0007669"/>
    <property type="project" value="UniProtKB-KW"/>
</dbReference>
<dbReference type="PANTHER" id="PTHR11461">
    <property type="entry name" value="SERINE PROTEASE INHIBITOR, SERPIN"/>
    <property type="match status" value="1"/>
</dbReference>
<proteinExistence type="inferred from homology"/>
<dbReference type="InterPro" id="IPR042178">
    <property type="entry name" value="Serpin_sf_1"/>
</dbReference>
<dbReference type="SUPFAM" id="SSF56574">
    <property type="entry name" value="Serpins"/>
    <property type="match status" value="2"/>
</dbReference>
<dbReference type="InterPro" id="IPR000215">
    <property type="entry name" value="Serpin_fam"/>
</dbReference>
<dbReference type="PANTHER" id="PTHR11461:SF211">
    <property type="entry name" value="GH10112P-RELATED"/>
    <property type="match status" value="1"/>
</dbReference>
<dbReference type="InterPro" id="IPR036186">
    <property type="entry name" value="Serpin_sf"/>
</dbReference>